<evidence type="ECO:0000259" key="6">
    <source>
        <dbReference type="PROSITE" id="PS50850"/>
    </source>
</evidence>
<protein>
    <submittedName>
        <fullName evidence="7">OFA family MFS transporter</fullName>
    </submittedName>
</protein>
<dbReference type="PROSITE" id="PS50850">
    <property type="entry name" value="MFS"/>
    <property type="match status" value="1"/>
</dbReference>
<feature type="transmembrane region" description="Helical" evidence="5">
    <location>
        <begin position="37"/>
        <end position="59"/>
    </location>
</feature>
<feature type="transmembrane region" description="Helical" evidence="5">
    <location>
        <begin position="289"/>
        <end position="310"/>
    </location>
</feature>
<dbReference type="SUPFAM" id="SSF103473">
    <property type="entry name" value="MFS general substrate transporter"/>
    <property type="match status" value="1"/>
</dbReference>
<comment type="subcellular location">
    <subcellularLocation>
        <location evidence="1">Cell membrane</location>
        <topology evidence="1">Multi-pass membrane protein</topology>
    </subcellularLocation>
</comment>
<feature type="transmembrane region" description="Helical" evidence="5">
    <location>
        <begin position="383"/>
        <end position="405"/>
    </location>
</feature>
<evidence type="ECO:0000256" key="3">
    <source>
        <dbReference type="ARBA" id="ARBA00022989"/>
    </source>
</evidence>
<dbReference type="InterPro" id="IPR011701">
    <property type="entry name" value="MFS"/>
</dbReference>
<gene>
    <name evidence="7" type="ORF">GCM10023321_25110</name>
</gene>
<dbReference type="InterPro" id="IPR036259">
    <property type="entry name" value="MFS_trans_sf"/>
</dbReference>
<name>A0ABP9PXW5_9PSEU</name>
<dbReference type="InterPro" id="IPR020846">
    <property type="entry name" value="MFS_dom"/>
</dbReference>
<keyword evidence="2 5" id="KW-0812">Transmembrane</keyword>
<evidence type="ECO:0000313" key="7">
    <source>
        <dbReference type="EMBL" id="GAA5153976.1"/>
    </source>
</evidence>
<evidence type="ECO:0000256" key="2">
    <source>
        <dbReference type="ARBA" id="ARBA00022692"/>
    </source>
</evidence>
<feature type="transmembrane region" description="Helical" evidence="5">
    <location>
        <begin position="193"/>
        <end position="211"/>
    </location>
</feature>
<feature type="transmembrane region" description="Helical" evidence="5">
    <location>
        <begin position="128"/>
        <end position="150"/>
    </location>
</feature>
<dbReference type="PANTHER" id="PTHR11360">
    <property type="entry name" value="MONOCARBOXYLATE TRANSPORTER"/>
    <property type="match status" value="1"/>
</dbReference>
<keyword evidence="4 5" id="KW-0472">Membrane</keyword>
<dbReference type="Pfam" id="PF07690">
    <property type="entry name" value="MFS_1"/>
    <property type="match status" value="1"/>
</dbReference>
<feature type="transmembrane region" description="Helical" evidence="5">
    <location>
        <begin position="262"/>
        <end position="283"/>
    </location>
</feature>
<evidence type="ECO:0000313" key="8">
    <source>
        <dbReference type="Proteomes" id="UP001428817"/>
    </source>
</evidence>
<evidence type="ECO:0000256" key="1">
    <source>
        <dbReference type="ARBA" id="ARBA00004651"/>
    </source>
</evidence>
<keyword evidence="3 5" id="KW-1133">Transmembrane helix</keyword>
<feature type="transmembrane region" description="Helical" evidence="5">
    <location>
        <begin position="322"/>
        <end position="341"/>
    </location>
</feature>
<sequence length="453" mass="47099">MDEREHDGGREVRDCYGRLYYTRDNPEDRSGRDASVWLAWPPMAAVGVLQYGFGVAAPALMARNGWSLSTVFWLLAGWIVCQAGVGFPVAYLRERNWIGLRAVMLTGAALSTVGVLALAYGPGLLGALVGYSVLGGTGAGLVYAACTSTVAKWHPDRSGSQVSLVTGAFAYGTVPFAIAGVVRLDGINLPRALTATAILVGLIVAGFGLFFRDPPRRWWPAHIDPRQWALKHAPGRRMNPPAIREYSTPGAVHTGTLPVMHLILFTAGAVSLFNAAFLVVFALDTGTPLGLVALAAALLVGINGASRATAMRVSDRLGRRRTLRLVLLVQTAAQLLLALAAGTGSAALLVVAAALAGLGGGAFYPLFASLVRDYFGERRALEVHAVVYSAKALGGLVGVGLAAVAVTAWGFPVVFLAAAGVVLVSAVATSALQRPGLPNTLPGMGSAQARPAG</sequence>
<feature type="transmembrane region" description="Helical" evidence="5">
    <location>
        <begin position="103"/>
        <end position="122"/>
    </location>
</feature>
<evidence type="ECO:0000256" key="5">
    <source>
        <dbReference type="SAM" id="Phobius"/>
    </source>
</evidence>
<dbReference type="Gene3D" id="1.20.1250.20">
    <property type="entry name" value="MFS general substrate transporter like domains"/>
    <property type="match status" value="2"/>
</dbReference>
<evidence type="ECO:0000256" key="4">
    <source>
        <dbReference type="ARBA" id="ARBA00023136"/>
    </source>
</evidence>
<dbReference type="PANTHER" id="PTHR11360:SF304">
    <property type="entry name" value="MFS DOMAIN-CONTAINING PROTEIN"/>
    <property type="match status" value="1"/>
</dbReference>
<dbReference type="RefSeq" id="WP_185061675.1">
    <property type="nucleotide sequence ID" value="NZ_BAABJP010000008.1"/>
</dbReference>
<proteinExistence type="predicted"/>
<dbReference type="InterPro" id="IPR050327">
    <property type="entry name" value="Proton-linked_MCT"/>
</dbReference>
<accession>A0ABP9PXW5</accession>
<feature type="transmembrane region" description="Helical" evidence="5">
    <location>
        <begin position="347"/>
        <end position="371"/>
    </location>
</feature>
<dbReference type="EMBL" id="BAABJP010000008">
    <property type="protein sequence ID" value="GAA5153976.1"/>
    <property type="molecule type" value="Genomic_DNA"/>
</dbReference>
<feature type="domain" description="Major facilitator superfamily (MFS) profile" evidence="6">
    <location>
        <begin position="256"/>
        <end position="453"/>
    </location>
</feature>
<feature type="transmembrane region" description="Helical" evidence="5">
    <location>
        <begin position="411"/>
        <end position="432"/>
    </location>
</feature>
<keyword evidence="8" id="KW-1185">Reference proteome</keyword>
<feature type="transmembrane region" description="Helical" evidence="5">
    <location>
        <begin position="162"/>
        <end position="181"/>
    </location>
</feature>
<feature type="transmembrane region" description="Helical" evidence="5">
    <location>
        <begin position="71"/>
        <end position="91"/>
    </location>
</feature>
<reference evidence="8" key="1">
    <citation type="journal article" date="2019" name="Int. J. Syst. Evol. Microbiol.">
        <title>The Global Catalogue of Microorganisms (GCM) 10K type strain sequencing project: providing services to taxonomists for standard genome sequencing and annotation.</title>
        <authorList>
            <consortium name="The Broad Institute Genomics Platform"/>
            <consortium name="The Broad Institute Genome Sequencing Center for Infectious Disease"/>
            <person name="Wu L."/>
            <person name="Ma J."/>
        </authorList>
    </citation>
    <scope>NUCLEOTIDE SEQUENCE [LARGE SCALE GENOMIC DNA]</scope>
    <source>
        <strain evidence="8">JCM 18303</strain>
    </source>
</reference>
<organism evidence="7 8">
    <name type="scientific">Pseudonocardia eucalypti</name>
    <dbReference type="NCBI Taxonomy" id="648755"/>
    <lineage>
        <taxon>Bacteria</taxon>
        <taxon>Bacillati</taxon>
        <taxon>Actinomycetota</taxon>
        <taxon>Actinomycetes</taxon>
        <taxon>Pseudonocardiales</taxon>
        <taxon>Pseudonocardiaceae</taxon>
        <taxon>Pseudonocardia</taxon>
    </lineage>
</organism>
<dbReference type="Proteomes" id="UP001428817">
    <property type="component" value="Unassembled WGS sequence"/>
</dbReference>
<comment type="caution">
    <text evidence="7">The sequence shown here is derived from an EMBL/GenBank/DDBJ whole genome shotgun (WGS) entry which is preliminary data.</text>
</comment>